<dbReference type="GO" id="GO:0006508">
    <property type="term" value="P:proteolysis"/>
    <property type="evidence" value="ECO:0007669"/>
    <property type="project" value="InterPro"/>
</dbReference>
<organism evidence="1">
    <name type="scientific">Heligmosomoides polygyrus</name>
    <name type="common">Parasitic roundworm</name>
    <dbReference type="NCBI Taxonomy" id="6339"/>
    <lineage>
        <taxon>Eukaryota</taxon>
        <taxon>Metazoa</taxon>
        <taxon>Ecdysozoa</taxon>
        <taxon>Nematoda</taxon>
        <taxon>Chromadorea</taxon>
        <taxon>Rhabditida</taxon>
        <taxon>Rhabditina</taxon>
        <taxon>Rhabditomorpha</taxon>
        <taxon>Strongyloidea</taxon>
        <taxon>Heligmosomidae</taxon>
        <taxon>Heligmosomoides</taxon>
    </lineage>
</organism>
<name>A0A3P8EF66_HELPZ</name>
<dbReference type="InterPro" id="IPR021109">
    <property type="entry name" value="Peptidase_aspartic_dom_sf"/>
</dbReference>
<dbReference type="EMBL" id="UZAH01029386">
    <property type="protein sequence ID" value="VDP05776.1"/>
    <property type="molecule type" value="Genomic_DNA"/>
</dbReference>
<sequence>MQQHIPDVQRLLHRDDCSCYALKSGLRFPALPRQVSSPPVTTPEVGSSAHFEKQVCETEVSANINQPRMPPMEGDTPATRNSGLTFDRNDYAIIVELLRNHFESPHFRSLARQQLCDCKQNPAESARDFAERLKQIVKKVTRGQPRNTQCERLLDDYVDRLKPSLRFHVNAATPPPTSDEAVIKAVMYESLLADAANSLTIFQFSRHPTTPNSNVTCFCCGRVGHIQTFCRYRACSAPPLFSFPRVCTLSLVDHSPSAHIRITVNGVNVSALADTGSSITLAAQDLCAALGIFQLDPPSSLKAVGMAGTPVHLAGSKVVKMKIANIELFLIVHFTKGSCVPNIDSAYEVIIGNDVLAFLPTMTLDFKAKTVSFGSVSLPLGQRYPLLYSGNSVRRVVKNASEIYTDKDTVEPVLHPNFPEACVKEITPSDPTCLINLDVVDCENSSTSTRMLPRVISTTSVAAPREGTYFHNQ</sequence>
<dbReference type="InterPro" id="IPR001969">
    <property type="entry name" value="Aspartic_peptidase_AS"/>
</dbReference>
<dbReference type="Pfam" id="PF13650">
    <property type="entry name" value="Asp_protease_2"/>
    <property type="match status" value="1"/>
</dbReference>
<dbReference type="CDD" id="cd00303">
    <property type="entry name" value="retropepsin_like"/>
    <property type="match status" value="1"/>
</dbReference>
<dbReference type="PROSITE" id="PS00141">
    <property type="entry name" value="ASP_PROTEASE"/>
    <property type="match status" value="1"/>
</dbReference>
<evidence type="ECO:0008006" key="2">
    <source>
        <dbReference type="Google" id="ProtNLM"/>
    </source>
</evidence>
<dbReference type="Gene3D" id="2.40.70.10">
    <property type="entry name" value="Acid Proteases"/>
    <property type="match status" value="1"/>
</dbReference>
<proteinExistence type="predicted"/>
<evidence type="ECO:0000313" key="1">
    <source>
        <dbReference type="EMBL" id="VDP05776.1"/>
    </source>
</evidence>
<dbReference type="SUPFAM" id="SSF50630">
    <property type="entry name" value="Acid proteases"/>
    <property type="match status" value="1"/>
</dbReference>
<accession>A0A3P8EF66</accession>
<dbReference type="GO" id="GO:0004190">
    <property type="term" value="F:aspartic-type endopeptidase activity"/>
    <property type="evidence" value="ECO:0007669"/>
    <property type="project" value="InterPro"/>
</dbReference>
<dbReference type="OrthoDB" id="5819653at2759"/>
<protein>
    <recommendedName>
        <fullName evidence="2">CCHC-type domain-containing protein</fullName>
    </recommendedName>
</protein>
<gene>
    <name evidence="1" type="ORF">HPBE_LOCUS16376</name>
</gene>
<reference evidence="1" key="1">
    <citation type="submission" date="2018-11" db="EMBL/GenBank/DDBJ databases">
        <authorList>
            <consortium name="Pathogen Informatics"/>
        </authorList>
    </citation>
    <scope>NUCLEOTIDE SEQUENCE [LARGE SCALE GENOMIC DNA]</scope>
</reference>
<dbReference type="AlphaFoldDB" id="A0A3P8EF66"/>